<dbReference type="SMART" id="SM00863">
    <property type="entry name" value="tRNA_SAD"/>
    <property type="match status" value="1"/>
</dbReference>
<comment type="cofactor">
    <cofactor evidence="13">
        <name>Zn(2+)</name>
        <dbReference type="ChEBI" id="CHEBI:29105"/>
    </cofactor>
    <text evidence="13">Binds 1 zinc ion per subunit.</text>
</comment>
<dbReference type="InterPro" id="IPR018163">
    <property type="entry name" value="Thr/Ala-tRNA-synth_IIc_edit"/>
</dbReference>
<dbReference type="AlphaFoldDB" id="A0A251ZUC6"/>
<evidence type="ECO:0000313" key="16">
    <source>
        <dbReference type="EMBL" id="OUI78276.1"/>
    </source>
</evidence>
<dbReference type="GO" id="GO:0005737">
    <property type="term" value="C:cytoplasm"/>
    <property type="evidence" value="ECO:0007669"/>
    <property type="project" value="UniProtKB-SubCell"/>
</dbReference>
<dbReference type="Gene3D" id="3.30.980.10">
    <property type="entry name" value="Threonyl-trna Synthetase, Chain A, domain 2"/>
    <property type="match status" value="1"/>
</dbReference>
<dbReference type="Gene3D" id="3.30.930.10">
    <property type="entry name" value="Bira Bifunctional Protein, Domain 2"/>
    <property type="match status" value="1"/>
</dbReference>
<dbReference type="Pfam" id="PF02824">
    <property type="entry name" value="TGS"/>
    <property type="match status" value="1"/>
</dbReference>
<feature type="domain" description="TGS" evidence="15">
    <location>
        <begin position="1"/>
        <end position="61"/>
    </location>
</feature>
<organism evidence="16 17">
    <name type="scientific">Commensalibacter intestini</name>
    <dbReference type="NCBI Taxonomy" id="479936"/>
    <lineage>
        <taxon>Bacteria</taxon>
        <taxon>Pseudomonadati</taxon>
        <taxon>Pseudomonadota</taxon>
        <taxon>Alphaproteobacteria</taxon>
        <taxon>Acetobacterales</taxon>
        <taxon>Acetobacteraceae</taxon>
    </lineage>
</organism>
<dbReference type="Gene3D" id="3.10.20.30">
    <property type="match status" value="1"/>
</dbReference>
<sequence>MLSITLPDGSVRQYEGSVTGLTIAQSIGAGLAKAALAMEVNGELVDLSLEITEDSAVKFITRKDEAALELIRHDTAHILAQAVQELYPNTQVTIGPSIDNGFYYDFARDEPFKPEDLEGIERRMHEIVARNEAFIRQVMPRDEAIQHFEKAGEHYKAELIRDLPETETISIYQQGPWLDLCRGPHMRTTADVGSAFKLTKVAGAYWRGDSKNAMLSRIYGTAWRDKKELDAYLTQLEEAARRDHRRIGKEMDLFHLQDDAAGSIFWHPKGWQLYTTLQNYIQRIQRRYGYVEVRTPQLLDRSLWEASGHWEKFRENMFIATVEDEDRTYALKPMNCPCHIQIFNHTLRSYRELPLRMAEFGACHRYEPSGALHGIMRVRSFVQDDAHIFCSEDQITAETALFVHMLSEVYKDLGFESFRVKFSDRPEKRAGDDATWDKAENSLKDACKQVGVEFELNQGEGAFYGPKLEFVLRDAIGRDWQCGTLQVDYVLPERLKASYIGEDSARHRPVMLHRAIVGSFERFLGILIEQYAGSFPLWLAPVQVVVATIVNDAEEYAQEVVELLQSRGMNVELDARNEKINAKIREHSLQHVPAILVVGRKEVEERKVAIRRLGGAAQEVLGLEEAIALLSKEATPPDHNRVPVAKQKSKLQCEG</sequence>
<keyword evidence="5 13" id="KW-0479">Metal-binding</keyword>
<name>A0A251ZUC6_9PROT</name>
<evidence type="ECO:0000256" key="3">
    <source>
        <dbReference type="ARBA" id="ARBA00022555"/>
    </source>
</evidence>
<dbReference type="PROSITE" id="PS51880">
    <property type="entry name" value="TGS"/>
    <property type="match status" value="1"/>
</dbReference>
<comment type="caution">
    <text evidence="13">Lacks conserved residue(s) required for the propagation of feature annotation.</text>
</comment>
<dbReference type="EC" id="6.1.1.3" evidence="13"/>
<evidence type="ECO:0000256" key="9">
    <source>
        <dbReference type="ARBA" id="ARBA00022884"/>
    </source>
</evidence>
<evidence type="ECO:0000256" key="6">
    <source>
        <dbReference type="ARBA" id="ARBA00022741"/>
    </source>
</evidence>
<evidence type="ECO:0000259" key="15">
    <source>
        <dbReference type="PROSITE" id="PS51880"/>
    </source>
</evidence>
<dbReference type="HAMAP" id="MF_00184">
    <property type="entry name" value="Thr_tRNA_synth"/>
    <property type="match status" value="1"/>
</dbReference>
<dbReference type="GO" id="GO:0000049">
    <property type="term" value="F:tRNA binding"/>
    <property type="evidence" value="ECO:0007669"/>
    <property type="project" value="UniProtKB-KW"/>
</dbReference>
<dbReference type="Pfam" id="PF00587">
    <property type="entry name" value="tRNA-synt_2b"/>
    <property type="match status" value="1"/>
</dbReference>
<evidence type="ECO:0000256" key="2">
    <source>
        <dbReference type="ARBA" id="ARBA00022490"/>
    </source>
</evidence>
<feature type="domain" description="Aminoacyl-transfer RNA synthetases class-II family profile" evidence="14">
    <location>
        <begin position="262"/>
        <end position="536"/>
    </location>
</feature>
<comment type="catalytic activity">
    <reaction evidence="12 13">
        <text>tRNA(Thr) + L-threonine + ATP = L-threonyl-tRNA(Thr) + AMP + diphosphate + H(+)</text>
        <dbReference type="Rhea" id="RHEA:24624"/>
        <dbReference type="Rhea" id="RHEA-COMP:9670"/>
        <dbReference type="Rhea" id="RHEA-COMP:9704"/>
        <dbReference type="ChEBI" id="CHEBI:15378"/>
        <dbReference type="ChEBI" id="CHEBI:30616"/>
        <dbReference type="ChEBI" id="CHEBI:33019"/>
        <dbReference type="ChEBI" id="CHEBI:57926"/>
        <dbReference type="ChEBI" id="CHEBI:78442"/>
        <dbReference type="ChEBI" id="CHEBI:78534"/>
        <dbReference type="ChEBI" id="CHEBI:456215"/>
        <dbReference type="EC" id="6.1.1.3"/>
    </reaction>
</comment>
<keyword evidence="9 13" id="KW-0694">RNA-binding</keyword>
<keyword evidence="8 13" id="KW-0067">ATP-binding</keyword>
<dbReference type="InterPro" id="IPR012947">
    <property type="entry name" value="tRNA_SAD"/>
</dbReference>
<comment type="subunit">
    <text evidence="13">Homodimer.</text>
</comment>
<dbReference type="PRINTS" id="PR01047">
    <property type="entry name" value="TRNASYNTHTHR"/>
</dbReference>
<dbReference type="InterPro" id="IPR004095">
    <property type="entry name" value="TGS"/>
</dbReference>
<feature type="binding site" evidence="13">
    <location>
        <position position="336"/>
    </location>
    <ligand>
        <name>Zn(2+)</name>
        <dbReference type="ChEBI" id="CHEBI:29105"/>
        <note>catalytic</note>
    </ligand>
</feature>
<dbReference type="Pfam" id="PF03129">
    <property type="entry name" value="HGTP_anticodon"/>
    <property type="match status" value="1"/>
</dbReference>
<keyword evidence="3 13" id="KW-0820">tRNA-binding</keyword>
<evidence type="ECO:0000256" key="5">
    <source>
        <dbReference type="ARBA" id="ARBA00022723"/>
    </source>
</evidence>
<protein>
    <recommendedName>
        <fullName evidence="13">Threonine--tRNA ligase</fullName>
        <ecNumber evidence="13">6.1.1.3</ecNumber>
    </recommendedName>
    <alternativeName>
        <fullName evidence="13">Threonyl-tRNA synthetase</fullName>
        <shortName evidence="13">ThrRS</shortName>
    </alternativeName>
</protein>
<dbReference type="Pfam" id="PF07973">
    <property type="entry name" value="tRNA_SAD"/>
    <property type="match status" value="1"/>
</dbReference>
<evidence type="ECO:0000259" key="14">
    <source>
        <dbReference type="PROSITE" id="PS50862"/>
    </source>
</evidence>
<keyword evidence="11 13" id="KW-0030">Aminoacyl-tRNA synthetase</keyword>
<dbReference type="InterPro" id="IPR002314">
    <property type="entry name" value="aa-tRNA-synt_IIb"/>
</dbReference>
<evidence type="ECO:0000256" key="13">
    <source>
        <dbReference type="HAMAP-Rule" id="MF_00184"/>
    </source>
</evidence>
<evidence type="ECO:0000256" key="8">
    <source>
        <dbReference type="ARBA" id="ARBA00022840"/>
    </source>
</evidence>
<evidence type="ECO:0000256" key="1">
    <source>
        <dbReference type="ARBA" id="ARBA00008226"/>
    </source>
</evidence>
<dbReference type="CDD" id="cd00771">
    <property type="entry name" value="ThrRS_core"/>
    <property type="match status" value="1"/>
</dbReference>
<accession>A0A251ZUC6</accession>
<keyword evidence="10 13" id="KW-0648">Protein biosynthesis</keyword>
<dbReference type="GO" id="GO:0005524">
    <property type="term" value="F:ATP binding"/>
    <property type="evidence" value="ECO:0007669"/>
    <property type="project" value="UniProtKB-UniRule"/>
</dbReference>
<evidence type="ECO:0000256" key="7">
    <source>
        <dbReference type="ARBA" id="ARBA00022833"/>
    </source>
</evidence>
<keyword evidence="7 13" id="KW-0862">Zinc</keyword>
<evidence type="ECO:0000313" key="17">
    <source>
        <dbReference type="Proteomes" id="UP000194946"/>
    </source>
</evidence>
<dbReference type="FunFam" id="3.10.20.30:FF:000005">
    <property type="entry name" value="Threonine--tRNA ligase"/>
    <property type="match status" value="1"/>
</dbReference>
<proteinExistence type="inferred from homology"/>
<dbReference type="PROSITE" id="PS50862">
    <property type="entry name" value="AA_TRNA_LIGASE_II"/>
    <property type="match status" value="1"/>
</dbReference>
<dbReference type="NCBIfam" id="TIGR00418">
    <property type="entry name" value="thrS"/>
    <property type="match status" value="1"/>
</dbReference>
<dbReference type="InterPro" id="IPR033728">
    <property type="entry name" value="ThrRS_core"/>
</dbReference>
<dbReference type="FunFam" id="3.30.930.10:FF:000002">
    <property type="entry name" value="Threonine--tRNA ligase"/>
    <property type="match status" value="1"/>
</dbReference>
<dbReference type="GO" id="GO:0046872">
    <property type="term" value="F:metal ion binding"/>
    <property type="evidence" value="ECO:0007669"/>
    <property type="project" value="UniProtKB-KW"/>
</dbReference>
<reference evidence="17" key="1">
    <citation type="submission" date="2014-06" db="EMBL/GenBank/DDBJ databases">
        <authorList>
            <person name="Winans N.J."/>
            <person name="Newell P.D."/>
            <person name="Douglas A.E."/>
        </authorList>
    </citation>
    <scope>NUCLEOTIDE SEQUENCE [LARGE SCALE GENOMIC DNA]</scope>
    <source>
        <strain evidence="17">DmL_052</strain>
    </source>
</reference>
<dbReference type="FunFam" id="3.40.50.800:FF:000001">
    <property type="entry name" value="Threonine--tRNA ligase"/>
    <property type="match status" value="1"/>
</dbReference>
<dbReference type="InterPro" id="IPR045864">
    <property type="entry name" value="aa-tRNA-synth_II/BPL/LPL"/>
</dbReference>
<dbReference type="GO" id="GO:0004829">
    <property type="term" value="F:threonine-tRNA ligase activity"/>
    <property type="evidence" value="ECO:0007669"/>
    <property type="project" value="UniProtKB-UniRule"/>
</dbReference>
<dbReference type="SUPFAM" id="SSF52954">
    <property type="entry name" value="Class II aaRS ABD-related"/>
    <property type="match status" value="1"/>
</dbReference>
<gene>
    <name evidence="13" type="primary">thrS</name>
    <name evidence="16" type="ORF">HK18_09555</name>
</gene>
<dbReference type="CDD" id="cd00860">
    <property type="entry name" value="ThrRS_anticodon"/>
    <property type="match status" value="1"/>
</dbReference>
<dbReference type="PANTHER" id="PTHR11451">
    <property type="entry name" value="THREONINE-TRNA LIGASE"/>
    <property type="match status" value="1"/>
</dbReference>
<dbReference type="PANTHER" id="PTHR11451:SF44">
    <property type="entry name" value="THREONINE--TRNA LIGASE, CHLOROPLASTIC_MITOCHONDRIAL 2"/>
    <property type="match status" value="1"/>
</dbReference>
<dbReference type="InterPro" id="IPR036621">
    <property type="entry name" value="Anticodon-bd_dom_sf"/>
</dbReference>
<dbReference type="Gene3D" id="3.30.54.20">
    <property type="match status" value="1"/>
</dbReference>
<dbReference type="InterPro" id="IPR047246">
    <property type="entry name" value="ThrRS_anticodon"/>
</dbReference>
<keyword evidence="17" id="KW-1185">Reference proteome</keyword>
<evidence type="ECO:0000256" key="10">
    <source>
        <dbReference type="ARBA" id="ARBA00022917"/>
    </source>
</evidence>
<feature type="binding site" evidence="13">
    <location>
        <position position="513"/>
    </location>
    <ligand>
        <name>Zn(2+)</name>
        <dbReference type="ChEBI" id="CHEBI:29105"/>
        <note>catalytic</note>
    </ligand>
</feature>
<keyword evidence="4 13" id="KW-0436">Ligase</keyword>
<dbReference type="CDD" id="cd01667">
    <property type="entry name" value="TGS_ThrRS"/>
    <property type="match status" value="1"/>
</dbReference>
<evidence type="ECO:0000256" key="12">
    <source>
        <dbReference type="ARBA" id="ARBA00049515"/>
    </source>
</evidence>
<dbReference type="Gene3D" id="3.40.50.800">
    <property type="entry name" value="Anticodon-binding domain"/>
    <property type="match status" value="1"/>
</dbReference>
<comment type="subcellular location">
    <subcellularLocation>
        <location evidence="13">Cytoplasm</location>
    </subcellularLocation>
</comment>
<dbReference type="SUPFAM" id="SSF55186">
    <property type="entry name" value="ThrRS/AlaRS common domain"/>
    <property type="match status" value="1"/>
</dbReference>
<dbReference type="Proteomes" id="UP000194946">
    <property type="component" value="Unassembled WGS sequence"/>
</dbReference>
<keyword evidence="2 13" id="KW-0963">Cytoplasm</keyword>
<dbReference type="InterPro" id="IPR002320">
    <property type="entry name" value="Thr-tRNA-ligase_IIa"/>
</dbReference>
<feature type="binding site" evidence="13">
    <location>
        <position position="387"/>
    </location>
    <ligand>
        <name>Zn(2+)</name>
        <dbReference type="ChEBI" id="CHEBI:29105"/>
        <note>catalytic</note>
    </ligand>
</feature>
<comment type="caution">
    <text evidence="16">The sequence shown here is derived from an EMBL/GenBank/DDBJ whole genome shotgun (WGS) entry which is preliminary data.</text>
</comment>
<keyword evidence="6 13" id="KW-0547">Nucleotide-binding</keyword>
<dbReference type="InterPro" id="IPR012675">
    <property type="entry name" value="Beta-grasp_dom_sf"/>
</dbReference>
<dbReference type="FunFam" id="3.30.54.20:FF:000002">
    <property type="entry name" value="Threonine--tRNA ligase"/>
    <property type="match status" value="1"/>
</dbReference>
<dbReference type="GO" id="GO:0006435">
    <property type="term" value="P:threonyl-tRNA aminoacylation"/>
    <property type="evidence" value="ECO:0007669"/>
    <property type="project" value="UniProtKB-UniRule"/>
</dbReference>
<dbReference type="EMBL" id="JOPB01000007">
    <property type="protein sequence ID" value="OUI78276.1"/>
    <property type="molecule type" value="Genomic_DNA"/>
</dbReference>
<dbReference type="SUPFAM" id="SSF81271">
    <property type="entry name" value="TGS-like"/>
    <property type="match status" value="1"/>
</dbReference>
<dbReference type="FunFam" id="3.30.980.10:FF:000005">
    <property type="entry name" value="Threonyl-tRNA synthetase, mitochondrial"/>
    <property type="match status" value="1"/>
</dbReference>
<dbReference type="SUPFAM" id="SSF55681">
    <property type="entry name" value="Class II aaRS and biotin synthetases"/>
    <property type="match status" value="1"/>
</dbReference>
<evidence type="ECO:0000256" key="4">
    <source>
        <dbReference type="ARBA" id="ARBA00022598"/>
    </source>
</evidence>
<evidence type="ECO:0000256" key="11">
    <source>
        <dbReference type="ARBA" id="ARBA00023146"/>
    </source>
</evidence>
<dbReference type="InterPro" id="IPR006195">
    <property type="entry name" value="aa-tRNA-synth_II"/>
</dbReference>
<comment type="similarity">
    <text evidence="1 13">Belongs to the class-II aminoacyl-tRNA synthetase family.</text>
</comment>
<dbReference type="InterPro" id="IPR004154">
    <property type="entry name" value="Anticodon-bd"/>
</dbReference>
<dbReference type="RefSeq" id="WP_008853262.1">
    <property type="nucleotide sequence ID" value="NZ_JOPB01000007.1"/>
</dbReference>
<dbReference type="InterPro" id="IPR012676">
    <property type="entry name" value="TGS-like"/>
</dbReference>